<keyword evidence="3" id="KW-1185">Reference proteome</keyword>
<feature type="non-terminal residue" evidence="2">
    <location>
        <position position="1"/>
    </location>
</feature>
<dbReference type="EMBL" id="CAGI01000047">
    <property type="protein sequence ID" value="CCF47972.1"/>
    <property type="molecule type" value="Genomic_DNA"/>
</dbReference>
<dbReference type="HOGENOM" id="CLU_1104960_0_0_1"/>
<dbReference type="Proteomes" id="UP000006174">
    <property type="component" value="Unassembled WGS sequence"/>
</dbReference>
<feature type="region of interest" description="Disordered" evidence="1">
    <location>
        <begin position="75"/>
        <end position="121"/>
    </location>
</feature>
<proteinExistence type="predicted"/>
<reference evidence="2 3" key="1">
    <citation type="journal article" date="2012" name="Plant Cell">
        <title>Genome comparison of barley and maize smut fungi reveals targeted loss of RNA silencing components and species-specific presence of transposable elements.</title>
        <authorList>
            <person name="Laurie J.D."/>
            <person name="Ali S."/>
            <person name="Linning R."/>
            <person name="Mannhaupt G."/>
            <person name="Wong P."/>
            <person name="Gueldener U."/>
            <person name="Muensterkoetter M."/>
            <person name="Moore R."/>
            <person name="Kahmann R."/>
            <person name="Bakkeren G."/>
            <person name="Schirawski J."/>
        </authorList>
    </citation>
    <scope>NUCLEOTIDE SEQUENCE [LARGE SCALE GENOMIC DNA]</scope>
    <source>
        <strain evidence="3">Uh4875-4</strain>
    </source>
</reference>
<protein>
    <submittedName>
        <fullName evidence="2">Conserved uncharacterized protein (C-terminal)</fullName>
    </submittedName>
</protein>
<evidence type="ECO:0000256" key="1">
    <source>
        <dbReference type="SAM" id="MobiDB-lite"/>
    </source>
</evidence>
<accession>I2FM29</accession>
<name>I2FM29_USTHO</name>
<gene>
    <name evidence="2" type="ORF">UHOR_03243</name>
</gene>
<comment type="caution">
    <text evidence="2">The sequence shown here is derived from an EMBL/GenBank/DDBJ whole genome shotgun (WGS) entry which is preliminary data.</text>
</comment>
<organism evidence="2 3">
    <name type="scientific">Ustilago hordei</name>
    <name type="common">Barley covered smut fungus</name>
    <dbReference type="NCBI Taxonomy" id="120017"/>
    <lineage>
        <taxon>Eukaryota</taxon>
        <taxon>Fungi</taxon>
        <taxon>Dikarya</taxon>
        <taxon>Basidiomycota</taxon>
        <taxon>Ustilaginomycotina</taxon>
        <taxon>Ustilaginomycetes</taxon>
        <taxon>Ustilaginales</taxon>
        <taxon>Ustilaginaceae</taxon>
        <taxon>Ustilago</taxon>
    </lineage>
</organism>
<dbReference type="AlphaFoldDB" id="I2FM29"/>
<evidence type="ECO:0000313" key="3">
    <source>
        <dbReference type="Proteomes" id="UP000006174"/>
    </source>
</evidence>
<sequence length="252" mass="27637">KSHGALPPKDPFPEVLDWAAKVEIAEAKKAHNEAWKTECKDKVAQKKQAKLAQLDADRLAGKPPLRGCVQCKTHHWEQDPCPPKPMASPEKEASKIKSSGVGKRKHTGAEIENSGGPSKKELTQGMRAAGLVPIRASNQSGASTLEWLIRFGSSSDAEEAVDKPFHLRGVEVRLTPFFKEGLRTFICKTLGPVSMAALIKSIHKYAPKAKFGLRREEAFGCMGDKCLLTFGQPQNFNRISLVFNTALWVAIV</sequence>
<evidence type="ECO:0000313" key="2">
    <source>
        <dbReference type="EMBL" id="CCF47972.1"/>
    </source>
</evidence>